<dbReference type="EMBL" id="MU004181">
    <property type="protein sequence ID" value="KAF2503059.1"/>
    <property type="molecule type" value="Genomic_DNA"/>
</dbReference>
<feature type="region of interest" description="Disordered" evidence="12">
    <location>
        <begin position="1"/>
        <end position="20"/>
    </location>
</feature>
<dbReference type="GO" id="GO:0002098">
    <property type="term" value="P:tRNA wobble uridine modification"/>
    <property type="evidence" value="ECO:0007669"/>
    <property type="project" value="InterPro"/>
</dbReference>
<dbReference type="GO" id="GO:0005737">
    <property type="term" value="C:cytoplasm"/>
    <property type="evidence" value="ECO:0007669"/>
    <property type="project" value="UniProtKB-SubCell"/>
</dbReference>
<dbReference type="PROSITE" id="PS50294">
    <property type="entry name" value="WD_REPEATS_REGION"/>
    <property type="match status" value="2"/>
</dbReference>
<dbReference type="InterPro" id="IPR020472">
    <property type="entry name" value="WD40_PAC1"/>
</dbReference>
<keyword evidence="14" id="KW-1185">Reference proteome</keyword>
<evidence type="ECO:0000256" key="5">
    <source>
        <dbReference type="ARBA" id="ARBA00020267"/>
    </source>
</evidence>
<comment type="similarity">
    <text evidence="4">Belongs to the WD repeat ELP2 family.</text>
</comment>
<evidence type="ECO:0000256" key="9">
    <source>
        <dbReference type="ARBA" id="ARBA00022737"/>
    </source>
</evidence>
<comment type="subcellular location">
    <subcellularLocation>
        <location evidence="2">Cytoplasm</location>
    </subcellularLocation>
    <subcellularLocation>
        <location evidence="1">Nucleus</location>
    </subcellularLocation>
</comment>
<evidence type="ECO:0000313" key="14">
    <source>
        <dbReference type="Proteomes" id="UP000799750"/>
    </source>
</evidence>
<dbReference type="PRINTS" id="PR00320">
    <property type="entry name" value="GPROTEINBRPT"/>
</dbReference>
<dbReference type="PROSITE" id="PS50082">
    <property type="entry name" value="WD_REPEATS_2"/>
    <property type="match status" value="6"/>
</dbReference>
<name>A0A6A6REF3_9PEZI</name>
<keyword evidence="9" id="KW-0677">Repeat</keyword>
<feature type="repeat" description="WD" evidence="11">
    <location>
        <begin position="396"/>
        <end position="427"/>
    </location>
</feature>
<evidence type="ECO:0000256" key="10">
    <source>
        <dbReference type="ARBA" id="ARBA00023242"/>
    </source>
</evidence>
<dbReference type="CDD" id="cd00200">
    <property type="entry name" value="WD40"/>
    <property type="match status" value="1"/>
</dbReference>
<dbReference type="Proteomes" id="UP000799750">
    <property type="component" value="Unassembled WGS sequence"/>
</dbReference>
<accession>A0A6A6REF3</accession>
<reference evidence="13" key="1">
    <citation type="journal article" date="2020" name="Stud. Mycol.">
        <title>101 Dothideomycetes genomes: a test case for predicting lifestyles and emergence of pathogens.</title>
        <authorList>
            <person name="Haridas S."/>
            <person name="Albert R."/>
            <person name="Binder M."/>
            <person name="Bloem J."/>
            <person name="Labutti K."/>
            <person name="Salamov A."/>
            <person name="Andreopoulos B."/>
            <person name="Baker S."/>
            <person name="Barry K."/>
            <person name="Bills G."/>
            <person name="Bluhm B."/>
            <person name="Cannon C."/>
            <person name="Castanera R."/>
            <person name="Culley D."/>
            <person name="Daum C."/>
            <person name="Ezra D."/>
            <person name="Gonzalez J."/>
            <person name="Henrissat B."/>
            <person name="Kuo A."/>
            <person name="Liang C."/>
            <person name="Lipzen A."/>
            <person name="Lutzoni F."/>
            <person name="Magnuson J."/>
            <person name="Mondo S."/>
            <person name="Nolan M."/>
            <person name="Ohm R."/>
            <person name="Pangilinan J."/>
            <person name="Park H.-J."/>
            <person name="Ramirez L."/>
            <person name="Alfaro M."/>
            <person name="Sun H."/>
            <person name="Tritt A."/>
            <person name="Yoshinaga Y."/>
            <person name="Zwiers L.-H."/>
            <person name="Turgeon B."/>
            <person name="Goodwin S."/>
            <person name="Spatafora J."/>
            <person name="Crous P."/>
            <person name="Grigoriev I."/>
        </authorList>
    </citation>
    <scope>NUCLEOTIDE SEQUENCE</scope>
    <source>
        <strain evidence="13">CBS 269.34</strain>
    </source>
</reference>
<dbReference type="SUPFAM" id="SSF50978">
    <property type="entry name" value="WD40 repeat-like"/>
    <property type="match status" value="2"/>
</dbReference>
<comment type="pathway">
    <text evidence="3">tRNA modification; 5-methoxycarbonylmethyl-2-thiouridine-tRNA biosynthesis.</text>
</comment>
<dbReference type="Pfam" id="PF00400">
    <property type="entry name" value="WD40"/>
    <property type="match status" value="7"/>
</dbReference>
<keyword evidence="6" id="KW-0963">Cytoplasm</keyword>
<evidence type="ECO:0000256" key="4">
    <source>
        <dbReference type="ARBA" id="ARBA00005881"/>
    </source>
</evidence>
<feature type="region of interest" description="Disordered" evidence="12">
    <location>
        <begin position="518"/>
        <end position="538"/>
    </location>
</feature>
<organism evidence="13 14">
    <name type="scientific">Lophium mytilinum</name>
    <dbReference type="NCBI Taxonomy" id="390894"/>
    <lineage>
        <taxon>Eukaryota</taxon>
        <taxon>Fungi</taxon>
        <taxon>Dikarya</taxon>
        <taxon>Ascomycota</taxon>
        <taxon>Pezizomycotina</taxon>
        <taxon>Dothideomycetes</taxon>
        <taxon>Pleosporomycetidae</taxon>
        <taxon>Mytilinidiales</taxon>
        <taxon>Mytilinidiaceae</taxon>
        <taxon>Lophium</taxon>
    </lineage>
</organism>
<dbReference type="Gene3D" id="2.130.10.10">
    <property type="entry name" value="YVTN repeat-like/Quinoprotein amine dehydrogenase"/>
    <property type="match status" value="4"/>
</dbReference>
<dbReference type="PANTHER" id="PTHR44111">
    <property type="entry name" value="ELONGATOR COMPLEX PROTEIN 2"/>
    <property type="match status" value="1"/>
</dbReference>
<feature type="compositionally biased region" description="Acidic residues" evidence="12">
    <location>
        <begin position="518"/>
        <end position="531"/>
    </location>
</feature>
<protein>
    <recommendedName>
        <fullName evidence="5">Elongator complex protein 2</fullName>
    </recommendedName>
</protein>
<proteinExistence type="inferred from homology"/>
<feature type="repeat" description="WD" evidence="11">
    <location>
        <begin position="204"/>
        <end position="251"/>
    </location>
</feature>
<evidence type="ECO:0000256" key="3">
    <source>
        <dbReference type="ARBA" id="ARBA00005043"/>
    </source>
</evidence>
<dbReference type="FunFam" id="2.130.10.10:FF:000400">
    <property type="entry name" value="Elongator acetyltransferase complex subunit 2"/>
    <property type="match status" value="1"/>
</dbReference>
<evidence type="ECO:0000256" key="11">
    <source>
        <dbReference type="PROSITE-ProRule" id="PRU00221"/>
    </source>
</evidence>
<evidence type="ECO:0000313" key="13">
    <source>
        <dbReference type="EMBL" id="KAF2503059.1"/>
    </source>
</evidence>
<dbReference type="InterPro" id="IPR036322">
    <property type="entry name" value="WD40_repeat_dom_sf"/>
</dbReference>
<keyword evidence="8" id="KW-0819">tRNA processing</keyword>
<dbReference type="SMART" id="SM00320">
    <property type="entry name" value="WD40"/>
    <property type="match status" value="11"/>
</dbReference>
<dbReference type="GO" id="GO:0005634">
    <property type="term" value="C:nucleus"/>
    <property type="evidence" value="ECO:0007669"/>
    <property type="project" value="UniProtKB-SubCell"/>
</dbReference>
<evidence type="ECO:0000256" key="1">
    <source>
        <dbReference type="ARBA" id="ARBA00004123"/>
    </source>
</evidence>
<dbReference type="AlphaFoldDB" id="A0A6A6REF3"/>
<keyword evidence="10" id="KW-0539">Nucleus</keyword>
<dbReference type="InterPro" id="IPR001680">
    <property type="entry name" value="WD40_rpt"/>
</dbReference>
<dbReference type="UniPathway" id="UPA00988"/>
<dbReference type="PANTHER" id="PTHR44111:SF1">
    <property type="entry name" value="ELONGATOR COMPLEX PROTEIN 2"/>
    <property type="match status" value="1"/>
</dbReference>
<evidence type="ECO:0000256" key="12">
    <source>
        <dbReference type="SAM" id="MobiDB-lite"/>
    </source>
</evidence>
<sequence>MDHISADFLSTGGNRHPSAADWDREGSQLLAFGADHNIALWNPEDENLRGVTRLLSGHEKQVTVVKFFPTGSSERTVLISGSADKTIRIWLRTKKPNLDFELMKTVSDHQSALTRVAVCPGSDIFVSGASDGTIKVWKLIQRADDRTIDVEPLQSITLTPKYFPLSLALAKLDGSSLILAAAGTRSAIQMFVSRESQFDLAATLTGHEGWIRSLEFTRESEEDGSDLLLASASQDKYIRLWRVHQGDELPAVSNAASDPSLGIIGKSLSNKAHRIESKDSLYSVTFEALLLGHEDWIYTALWRFQRGKLQLLTTSEDNSLAIWESDSASGVWVCITRLGEISSQKGSTTATGSAGGFWIGLWSPDGNLVASLGRTGSWRMWHYTESEDRWLQRVAVSGHVEAVKGICWAKDGSYLLSTSSDQTTRLFAIWKRGSKRSWHEFSRPQIHGYDLNCIDSISATQFISGADEKLLRVFDEPRGVANLLNHLCDIGSDTNQTLPDAANIPVLGLSNKAIQAVEDDEPAAEEDDEREAVDPASIVRKSTLDLDHPPFEDHLARHLLWPESEKLYGHGYEISAVASSHDGSVIATACRASSLEHAVIRLHDTKEWLEIKPPLAAHSLTVTALEFSEDGQYLLSVGRDRQWAVFARTEGSATEYNLEHSNPKGHSRMILDGSWAPNTSCRMFATAGRDKMVKIWRFSGAEVELWTSISGTAAVTAVAFLHTTLSGHLVLAYGDESGTVAICVISVEDPANIKVSIVGKEFVPAKQVNQLAWRPAYQGVGQEERQELAIASEDSSVRILRVRIATEP</sequence>
<evidence type="ECO:0000256" key="2">
    <source>
        <dbReference type="ARBA" id="ARBA00004496"/>
    </source>
</evidence>
<evidence type="ECO:0000256" key="7">
    <source>
        <dbReference type="ARBA" id="ARBA00022574"/>
    </source>
</evidence>
<dbReference type="InterPro" id="IPR015943">
    <property type="entry name" value="WD40/YVTN_repeat-like_dom_sf"/>
</dbReference>
<feature type="repeat" description="WD" evidence="11">
    <location>
        <begin position="615"/>
        <end position="656"/>
    </location>
</feature>
<evidence type="ECO:0000256" key="8">
    <source>
        <dbReference type="ARBA" id="ARBA00022694"/>
    </source>
</evidence>
<dbReference type="GO" id="GO:0033588">
    <property type="term" value="C:elongator holoenzyme complex"/>
    <property type="evidence" value="ECO:0007669"/>
    <property type="project" value="InterPro"/>
</dbReference>
<dbReference type="InterPro" id="IPR037289">
    <property type="entry name" value="Elp2"/>
</dbReference>
<feature type="repeat" description="WD" evidence="11">
    <location>
        <begin position="663"/>
        <end position="696"/>
    </location>
</feature>
<gene>
    <name evidence="13" type="ORF">BU16DRAFT_612632</name>
</gene>
<feature type="repeat" description="WD" evidence="11">
    <location>
        <begin position="55"/>
        <end position="90"/>
    </location>
</feature>
<keyword evidence="7 11" id="KW-0853">WD repeat</keyword>
<evidence type="ECO:0000256" key="6">
    <source>
        <dbReference type="ARBA" id="ARBA00022490"/>
    </source>
</evidence>
<feature type="repeat" description="WD" evidence="11">
    <location>
        <begin position="106"/>
        <end position="139"/>
    </location>
</feature>
<dbReference type="OrthoDB" id="27911at2759"/>